<comment type="caution">
    <text evidence="8">The sequence shown here is derived from an EMBL/GenBank/DDBJ whole genome shotgun (WGS) entry which is preliminary data.</text>
</comment>
<evidence type="ECO:0000313" key="9">
    <source>
        <dbReference type="Proteomes" id="UP000320244"/>
    </source>
</evidence>
<evidence type="ECO:0000256" key="2">
    <source>
        <dbReference type="ARBA" id="ARBA00022475"/>
    </source>
</evidence>
<dbReference type="InterPro" id="IPR036259">
    <property type="entry name" value="MFS_trans_sf"/>
</dbReference>
<name>A0A563DTH1_9MICO</name>
<feature type="transmembrane region" description="Helical" evidence="6">
    <location>
        <begin position="92"/>
        <end position="113"/>
    </location>
</feature>
<feature type="transmembrane region" description="Helical" evidence="6">
    <location>
        <begin position="326"/>
        <end position="344"/>
    </location>
</feature>
<dbReference type="Pfam" id="PF07690">
    <property type="entry name" value="MFS_1"/>
    <property type="match status" value="1"/>
</dbReference>
<accession>A0A563DTH1</accession>
<dbReference type="InterPro" id="IPR050189">
    <property type="entry name" value="MFS_Efflux_Transporters"/>
</dbReference>
<evidence type="ECO:0000256" key="3">
    <source>
        <dbReference type="ARBA" id="ARBA00022692"/>
    </source>
</evidence>
<dbReference type="EMBL" id="VCQV01000040">
    <property type="protein sequence ID" value="TWP33550.1"/>
    <property type="molecule type" value="Genomic_DNA"/>
</dbReference>
<feature type="transmembrane region" description="Helical" evidence="6">
    <location>
        <begin position="125"/>
        <end position="147"/>
    </location>
</feature>
<evidence type="ECO:0000256" key="5">
    <source>
        <dbReference type="ARBA" id="ARBA00023136"/>
    </source>
</evidence>
<dbReference type="AlphaFoldDB" id="A0A563DTH1"/>
<feature type="transmembrane region" description="Helical" evidence="6">
    <location>
        <begin position="34"/>
        <end position="55"/>
    </location>
</feature>
<keyword evidence="3 6" id="KW-0812">Transmembrane</keyword>
<dbReference type="InterPro" id="IPR011701">
    <property type="entry name" value="MFS"/>
</dbReference>
<feature type="transmembrane region" description="Helical" evidence="6">
    <location>
        <begin position="209"/>
        <end position="228"/>
    </location>
</feature>
<evidence type="ECO:0000256" key="1">
    <source>
        <dbReference type="ARBA" id="ARBA00004651"/>
    </source>
</evidence>
<organism evidence="8 9">
    <name type="scientific">Leekyejoonella antrihumi</name>
    <dbReference type="NCBI Taxonomy" id="1660198"/>
    <lineage>
        <taxon>Bacteria</taxon>
        <taxon>Bacillati</taxon>
        <taxon>Actinomycetota</taxon>
        <taxon>Actinomycetes</taxon>
        <taxon>Micrococcales</taxon>
        <taxon>Dermacoccaceae</taxon>
        <taxon>Leekyejoonella</taxon>
    </lineage>
</organism>
<protein>
    <submittedName>
        <fullName evidence="8">MFS transporter</fullName>
    </submittedName>
</protein>
<comment type="subcellular location">
    <subcellularLocation>
        <location evidence="1">Cell membrane</location>
        <topology evidence="1">Multi-pass membrane protein</topology>
    </subcellularLocation>
</comment>
<reference evidence="8 9" key="1">
    <citation type="submission" date="2019-05" db="EMBL/GenBank/DDBJ databases">
        <authorList>
            <person name="Lee S.D."/>
        </authorList>
    </citation>
    <scope>NUCLEOTIDE SEQUENCE [LARGE SCALE GENOMIC DNA]</scope>
    <source>
        <strain evidence="8 9">C5-26</strain>
    </source>
</reference>
<feature type="transmembrane region" description="Helical" evidence="6">
    <location>
        <begin position="350"/>
        <end position="374"/>
    </location>
</feature>
<evidence type="ECO:0000259" key="7">
    <source>
        <dbReference type="PROSITE" id="PS50850"/>
    </source>
</evidence>
<dbReference type="Gene3D" id="1.20.1250.20">
    <property type="entry name" value="MFS general substrate transporter like domains"/>
    <property type="match status" value="1"/>
</dbReference>
<keyword evidence="4 6" id="KW-1133">Transmembrane helix</keyword>
<dbReference type="OrthoDB" id="9764259at2"/>
<dbReference type="PANTHER" id="PTHR43124:SF3">
    <property type="entry name" value="CHLORAMPHENICOL EFFLUX PUMP RV0191"/>
    <property type="match status" value="1"/>
</dbReference>
<dbReference type="GO" id="GO:0022857">
    <property type="term" value="F:transmembrane transporter activity"/>
    <property type="evidence" value="ECO:0007669"/>
    <property type="project" value="InterPro"/>
</dbReference>
<keyword evidence="9" id="KW-1185">Reference proteome</keyword>
<keyword evidence="2" id="KW-1003">Cell membrane</keyword>
<gene>
    <name evidence="8" type="ORF">FGL98_20990</name>
</gene>
<dbReference type="PANTHER" id="PTHR43124">
    <property type="entry name" value="PURINE EFFLUX PUMP PBUE"/>
    <property type="match status" value="1"/>
</dbReference>
<proteinExistence type="predicted"/>
<feature type="transmembrane region" description="Helical" evidence="6">
    <location>
        <begin position="234"/>
        <end position="257"/>
    </location>
</feature>
<reference evidence="8 9" key="2">
    <citation type="submission" date="2019-08" db="EMBL/GenBank/DDBJ databases">
        <title>Jejuicoccus antrihumi gen. nov., sp. nov., a new member of the family Dermacoccaceae isolated from a cave.</title>
        <authorList>
            <person name="Schumann P."/>
            <person name="Kim I.S."/>
        </authorList>
    </citation>
    <scope>NUCLEOTIDE SEQUENCE [LARGE SCALE GENOMIC DNA]</scope>
    <source>
        <strain evidence="8 9">C5-26</strain>
    </source>
</reference>
<evidence type="ECO:0000313" key="8">
    <source>
        <dbReference type="EMBL" id="TWP33550.1"/>
    </source>
</evidence>
<feature type="transmembrane region" description="Helical" evidence="6">
    <location>
        <begin position="153"/>
        <end position="172"/>
    </location>
</feature>
<feature type="transmembrane region" description="Helical" evidence="6">
    <location>
        <begin position="269"/>
        <end position="286"/>
    </location>
</feature>
<evidence type="ECO:0000256" key="4">
    <source>
        <dbReference type="ARBA" id="ARBA00022989"/>
    </source>
</evidence>
<dbReference type="InterPro" id="IPR020846">
    <property type="entry name" value="MFS_dom"/>
</dbReference>
<sequence>MLAVLTAAGFLVFAQAFMVAPLLPRLAQQLGTSVGMIGLSVPAYLVPYGVMTLFWGPLADRFGRRPVILVALALFSVLSAATMALPTVGWFIGARVATGLGASGIVPVSLMLIGDVIPYEQRGHAIGWLFGGMAGGMAVGSTAGALVEPSIGWQGLFLVVAGVGAVVLAAAVRSIPRRPRPMSPPSARAAVRGYVQLLQDPRGRRTYEYVGFNAVLQSGIYTWLGLYLHQRFGLGPVGIGLGLLGYGIPGFALGPLIGRLADRHGRARLIPAGLALATLASAGLAAPAPLILVAILVALLSMGYDLTQPLLAGIVTDLPGHRGQSVALMAVVLFCGFGAGSLVFQAVLSFGFVVALAVFGAAAGVAALVAVPVFSAERSGRLDADGPQVDVT</sequence>
<dbReference type="GO" id="GO:0005886">
    <property type="term" value="C:plasma membrane"/>
    <property type="evidence" value="ECO:0007669"/>
    <property type="project" value="UniProtKB-SubCell"/>
</dbReference>
<dbReference type="Proteomes" id="UP000320244">
    <property type="component" value="Unassembled WGS sequence"/>
</dbReference>
<dbReference type="PROSITE" id="PS50850">
    <property type="entry name" value="MFS"/>
    <property type="match status" value="1"/>
</dbReference>
<feature type="transmembrane region" description="Helical" evidence="6">
    <location>
        <begin position="67"/>
        <end position="86"/>
    </location>
</feature>
<evidence type="ECO:0000256" key="6">
    <source>
        <dbReference type="SAM" id="Phobius"/>
    </source>
</evidence>
<dbReference type="SUPFAM" id="SSF103473">
    <property type="entry name" value="MFS general substrate transporter"/>
    <property type="match status" value="1"/>
</dbReference>
<feature type="domain" description="Major facilitator superfamily (MFS) profile" evidence="7">
    <location>
        <begin position="1"/>
        <end position="378"/>
    </location>
</feature>
<keyword evidence="5 6" id="KW-0472">Membrane</keyword>